<keyword evidence="1 2" id="KW-0597">Phosphoprotein</keyword>
<evidence type="ECO:0000259" key="3">
    <source>
        <dbReference type="PROSITE" id="PS50110"/>
    </source>
</evidence>
<dbReference type="Gene3D" id="3.40.50.2300">
    <property type="match status" value="1"/>
</dbReference>
<proteinExistence type="predicted"/>
<dbReference type="Pfam" id="PF00072">
    <property type="entry name" value="Response_reg"/>
    <property type="match status" value="1"/>
</dbReference>
<gene>
    <name evidence="4" type="ORF">G3576_03495</name>
</gene>
<dbReference type="InterPro" id="IPR001789">
    <property type="entry name" value="Sig_transdc_resp-reg_receiver"/>
</dbReference>
<feature type="domain" description="Response regulatory" evidence="3">
    <location>
        <begin position="6"/>
        <end position="119"/>
    </location>
</feature>
<dbReference type="PANTHER" id="PTHR44591:SF21">
    <property type="entry name" value="TWO-COMPONENT RESPONSE REGULATOR"/>
    <property type="match status" value="1"/>
</dbReference>
<protein>
    <submittedName>
        <fullName evidence="4">Response regulator</fullName>
    </submittedName>
</protein>
<sequence>MAPARQVLLVEDDPLVRMTLVEGLADSGFDVLEAEDAETALRVLAHHPDVALLLTDINLPGADGFALARAARVLRPDLPVIYASGRLRAAEPGRALPDAPFLAKPFSVACAAATIAGAMRPGA</sequence>
<name>A0A6M1LGC7_9PROT</name>
<dbReference type="Proteomes" id="UP000475385">
    <property type="component" value="Unassembled WGS sequence"/>
</dbReference>
<comment type="caution">
    <text evidence="4">The sequence shown here is derived from an EMBL/GenBank/DDBJ whole genome shotgun (WGS) entry which is preliminary data.</text>
</comment>
<dbReference type="SMART" id="SM00448">
    <property type="entry name" value="REC"/>
    <property type="match status" value="1"/>
</dbReference>
<evidence type="ECO:0000313" key="5">
    <source>
        <dbReference type="Proteomes" id="UP000475385"/>
    </source>
</evidence>
<dbReference type="RefSeq" id="WP_164692910.1">
    <property type="nucleotide sequence ID" value="NZ_JAAIKB010000001.1"/>
</dbReference>
<dbReference type="PANTHER" id="PTHR44591">
    <property type="entry name" value="STRESS RESPONSE REGULATOR PROTEIN 1"/>
    <property type="match status" value="1"/>
</dbReference>
<dbReference type="PROSITE" id="PS50110">
    <property type="entry name" value="RESPONSE_REGULATORY"/>
    <property type="match status" value="1"/>
</dbReference>
<organism evidence="4 5">
    <name type="scientific">Falsiroseomonas algicola</name>
    <dbReference type="NCBI Taxonomy" id="2716930"/>
    <lineage>
        <taxon>Bacteria</taxon>
        <taxon>Pseudomonadati</taxon>
        <taxon>Pseudomonadota</taxon>
        <taxon>Alphaproteobacteria</taxon>
        <taxon>Acetobacterales</taxon>
        <taxon>Roseomonadaceae</taxon>
        <taxon>Falsiroseomonas</taxon>
    </lineage>
</organism>
<evidence type="ECO:0000313" key="4">
    <source>
        <dbReference type="EMBL" id="NGM19064.1"/>
    </source>
</evidence>
<accession>A0A6M1LGC7</accession>
<dbReference type="GO" id="GO:0000160">
    <property type="term" value="P:phosphorelay signal transduction system"/>
    <property type="evidence" value="ECO:0007669"/>
    <property type="project" value="InterPro"/>
</dbReference>
<feature type="modified residue" description="4-aspartylphosphate" evidence="2">
    <location>
        <position position="56"/>
    </location>
</feature>
<dbReference type="EMBL" id="JAAIKB010000001">
    <property type="protein sequence ID" value="NGM19064.1"/>
    <property type="molecule type" value="Genomic_DNA"/>
</dbReference>
<dbReference type="SUPFAM" id="SSF52172">
    <property type="entry name" value="CheY-like"/>
    <property type="match status" value="1"/>
</dbReference>
<dbReference type="InterPro" id="IPR011006">
    <property type="entry name" value="CheY-like_superfamily"/>
</dbReference>
<reference evidence="4 5" key="1">
    <citation type="submission" date="2020-03" db="EMBL/GenBank/DDBJ databases">
        <title>Roseomonas stagni sp. nov., isolated from pond water in Japan.</title>
        <authorList>
            <person name="Furuhata K."/>
            <person name="Miyamoto H."/>
            <person name="Goto K."/>
        </authorList>
    </citation>
    <scope>NUCLEOTIDE SEQUENCE [LARGE SCALE GENOMIC DNA]</scope>
    <source>
        <strain evidence="4 5">PeD5</strain>
    </source>
</reference>
<evidence type="ECO:0000256" key="2">
    <source>
        <dbReference type="PROSITE-ProRule" id="PRU00169"/>
    </source>
</evidence>
<keyword evidence="5" id="KW-1185">Reference proteome</keyword>
<dbReference type="AlphaFoldDB" id="A0A6M1LGC7"/>
<dbReference type="InterPro" id="IPR050595">
    <property type="entry name" value="Bact_response_regulator"/>
</dbReference>
<evidence type="ECO:0000256" key="1">
    <source>
        <dbReference type="ARBA" id="ARBA00022553"/>
    </source>
</evidence>